<evidence type="ECO:0000256" key="5">
    <source>
        <dbReference type="ARBA" id="ARBA00022793"/>
    </source>
</evidence>
<dbReference type="InterPro" id="IPR045186">
    <property type="entry name" value="Indole-3-glycerol_P_synth"/>
</dbReference>
<evidence type="ECO:0000256" key="8">
    <source>
        <dbReference type="ARBA" id="ARBA00023239"/>
    </source>
</evidence>
<evidence type="ECO:0000256" key="3">
    <source>
        <dbReference type="ARBA" id="ARBA00012362"/>
    </source>
</evidence>
<comment type="pathway">
    <text evidence="2">Amino-acid biosynthesis; L-tryptophan biosynthesis; L-tryptophan from chorismate: step 4/5.</text>
</comment>
<dbReference type="Gene3D" id="3.20.20.70">
    <property type="entry name" value="Aldolase class I"/>
    <property type="match status" value="1"/>
</dbReference>
<feature type="domain" description="Indole-3-glycerol phosphate synthase" evidence="9">
    <location>
        <begin position="3"/>
        <end position="255"/>
    </location>
</feature>
<keyword evidence="5" id="KW-0210">Decarboxylase</keyword>
<comment type="catalytic activity">
    <reaction evidence="1">
        <text>1-(2-carboxyphenylamino)-1-deoxy-D-ribulose 5-phosphate + H(+) = (1S,2R)-1-C-(indol-3-yl)glycerol 3-phosphate + CO2 + H2O</text>
        <dbReference type="Rhea" id="RHEA:23476"/>
        <dbReference type="ChEBI" id="CHEBI:15377"/>
        <dbReference type="ChEBI" id="CHEBI:15378"/>
        <dbReference type="ChEBI" id="CHEBI:16526"/>
        <dbReference type="ChEBI" id="CHEBI:58613"/>
        <dbReference type="ChEBI" id="CHEBI:58866"/>
        <dbReference type="EC" id="4.1.1.48"/>
    </reaction>
</comment>
<evidence type="ECO:0000256" key="6">
    <source>
        <dbReference type="ARBA" id="ARBA00022822"/>
    </source>
</evidence>
<dbReference type="AlphaFoldDB" id="A0A0F9KCE7"/>
<dbReference type="InterPro" id="IPR013785">
    <property type="entry name" value="Aldolase_TIM"/>
</dbReference>
<evidence type="ECO:0000256" key="2">
    <source>
        <dbReference type="ARBA" id="ARBA00004696"/>
    </source>
</evidence>
<protein>
    <recommendedName>
        <fullName evidence="3">indole-3-glycerol-phosphate synthase</fullName>
        <ecNumber evidence="3">4.1.1.48</ecNumber>
    </recommendedName>
</protein>
<dbReference type="CDD" id="cd00331">
    <property type="entry name" value="IGPS"/>
    <property type="match status" value="1"/>
</dbReference>
<sequence>MILDKIHSYKLKEVAENKKRIPIDVLKKRCKESPKTRNLGEAIKRNNGIKIIAEVKKASPSAGVIREDFDYVNIAMEYEASGASATSVLTDKEFFMGELKYLTEIKETIHLPVLRKDFIVDSYQIYESRAAGADSILLIARLLTKVQIDTFLSLAHSLGMECLVEIHDNNELKKTLETGAEIIGINNRDLDTFETNLDTTLQLCPLIPKEKIIVSESGIKTRADVLKLEEAGVDAILIGETLMRSNDIHLKIKELLGN</sequence>
<evidence type="ECO:0000256" key="4">
    <source>
        <dbReference type="ARBA" id="ARBA00022605"/>
    </source>
</evidence>
<dbReference type="EMBL" id="LAZR01008304">
    <property type="protein sequence ID" value="KKM79663.1"/>
    <property type="molecule type" value="Genomic_DNA"/>
</dbReference>
<accession>A0A0F9KCE7</accession>
<dbReference type="GO" id="GO:0000162">
    <property type="term" value="P:L-tryptophan biosynthetic process"/>
    <property type="evidence" value="ECO:0007669"/>
    <property type="project" value="UniProtKB-UniPathway"/>
</dbReference>
<dbReference type="InterPro" id="IPR001468">
    <property type="entry name" value="Indole-3-GlycerolPSynthase_CS"/>
</dbReference>
<keyword evidence="6" id="KW-0822">Tryptophan biosynthesis</keyword>
<comment type="caution">
    <text evidence="10">The sequence shown here is derived from an EMBL/GenBank/DDBJ whole genome shotgun (WGS) entry which is preliminary data.</text>
</comment>
<dbReference type="GO" id="GO:0004425">
    <property type="term" value="F:indole-3-glycerol-phosphate synthase activity"/>
    <property type="evidence" value="ECO:0007669"/>
    <property type="project" value="UniProtKB-EC"/>
</dbReference>
<dbReference type="SUPFAM" id="SSF51366">
    <property type="entry name" value="Ribulose-phoshate binding barrel"/>
    <property type="match status" value="1"/>
</dbReference>
<proteinExistence type="inferred from homology"/>
<keyword evidence="7" id="KW-0057">Aromatic amino acid biosynthesis</keyword>
<keyword evidence="8" id="KW-0456">Lyase</keyword>
<evidence type="ECO:0000313" key="10">
    <source>
        <dbReference type="EMBL" id="KKM79663.1"/>
    </source>
</evidence>
<dbReference type="InterPro" id="IPR013798">
    <property type="entry name" value="Indole-3-glycerol_P_synth_dom"/>
</dbReference>
<dbReference type="PANTHER" id="PTHR22854:SF2">
    <property type="entry name" value="INDOLE-3-GLYCEROL-PHOSPHATE SYNTHASE"/>
    <property type="match status" value="1"/>
</dbReference>
<dbReference type="UniPathway" id="UPA00035">
    <property type="reaction ID" value="UER00043"/>
</dbReference>
<dbReference type="PANTHER" id="PTHR22854">
    <property type="entry name" value="TRYPTOPHAN BIOSYNTHESIS PROTEIN"/>
    <property type="match status" value="1"/>
</dbReference>
<organism evidence="10">
    <name type="scientific">marine sediment metagenome</name>
    <dbReference type="NCBI Taxonomy" id="412755"/>
    <lineage>
        <taxon>unclassified sequences</taxon>
        <taxon>metagenomes</taxon>
        <taxon>ecological metagenomes</taxon>
    </lineage>
</organism>
<evidence type="ECO:0000259" key="9">
    <source>
        <dbReference type="Pfam" id="PF00218"/>
    </source>
</evidence>
<dbReference type="Pfam" id="PF00218">
    <property type="entry name" value="IGPS"/>
    <property type="match status" value="1"/>
</dbReference>
<dbReference type="PROSITE" id="PS00614">
    <property type="entry name" value="IGPS"/>
    <property type="match status" value="1"/>
</dbReference>
<name>A0A0F9KCE7_9ZZZZ</name>
<keyword evidence="4" id="KW-0028">Amino-acid biosynthesis</keyword>
<dbReference type="EC" id="4.1.1.48" evidence="3"/>
<dbReference type="HAMAP" id="MF_00134_B">
    <property type="entry name" value="IGPS_B"/>
    <property type="match status" value="1"/>
</dbReference>
<dbReference type="GO" id="GO:0004640">
    <property type="term" value="F:phosphoribosylanthranilate isomerase activity"/>
    <property type="evidence" value="ECO:0007669"/>
    <property type="project" value="TreeGrafter"/>
</dbReference>
<evidence type="ECO:0000256" key="7">
    <source>
        <dbReference type="ARBA" id="ARBA00023141"/>
    </source>
</evidence>
<evidence type="ECO:0000256" key="1">
    <source>
        <dbReference type="ARBA" id="ARBA00001633"/>
    </source>
</evidence>
<dbReference type="NCBIfam" id="NF001377">
    <property type="entry name" value="PRK00278.2-4"/>
    <property type="match status" value="1"/>
</dbReference>
<dbReference type="FunFam" id="3.20.20.70:FF:000024">
    <property type="entry name" value="Indole-3-glycerol phosphate synthase"/>
    <property type="match status" value="1"/>
</dbReference>
<gene>
    <name evidence="10" type="ORF">LCGC14_1347670</name>
</gene>
<dbReference type="InterPro" id="IPR011060">
    <property type="entry name" value="RibuloseP-bd_barrel"/>
</dbReference>
<reference evidence="10" key="1">
    <citation type="journal article" date="2015" name="Nature">
        <title>Complex archaea that bridge the gap between prokaryotes and eukaryotes.</title>
        <authorList>
            <person name="Spang A."/>
            <person name="Saw J.H."/>
            <person name="Jorgensen S.L."/>
            <person name="Zaremba-Niedzwiedzka K."/>
            <person name="Martijn J."/>
            <person name="Lind A.E."/>
            <person name="van Eijk R."/>
            <person name="Schleper C."/>
            <person name="Guy L."/>
            <person name="Ettema T.J."/>
        </authorList>
    </citation>
    <scope>NUCLEOTIDE SEQUENCE</scope>
</reference>